<evidence type="ECO:0000313" key="2">
    <source>
        <dbReference type="Proteomes" id="UP001319827"/>
    </source>
</evidence>
<dbReference type="EMBL" id="AP024355">
    <property type="protein sequence ID" value="BCR04118.1"/>
    <property type="molecule type" value="Genomic_DNA"/>
</dbReference>
<sequence>MKRSACIIILTLNLLLLAPLTIFGQAVKLELIFSGGPTGGTFDFFSAGIAEHLSRNAGNLVVINRTSPGSVENIRRVNAGAADFAIVYAGDLFLARQGKLPQDQKKYEGVLAMASLYDAPAHLVTLRSSGIDSVAKLVGKRVAVGGVGSGAAASAERYFRSLDLWSRIEPRFIGYSHAAKALAGEQIDALWILAGVPNSAVVELAASHEIRFLDIPPPAEEADFSAPFPFYSEVLIPAGTYPGQDRAVQSFQDTAVWVAGKQLRAEQVSAALREVFSAAGLVHLARVKTTARQMPRDGGLENILTPLHPGAEHYWDEQATASALPRD</sequence>
<dbReference type="SUPFAM" id="SSF53850">
    <property type="entry name" value="Periplasmic binding protein-like II"/>
    <property type="match status" value="1"/>
</dbReference>
<dbReference type="CDD" id="cd13520">
    <property type="entry name" value="PBP2_TAXI_TRAP"/>
    <property type="match status" value="1"/>
</dbReference>
<protein>
    <submittedName>
        <fullName evidence="1">C4-dicarboxylate ABC transporter substrate-binding protein</fullName>
    </submittedName>
</protein>
<dbReference type="NCBIfam" id="TIGR02122">
    <property type="entry name" value="TRAP_TAXI"/>
    <property type="match status" value="1"/>
</dbReference>
<gene>
    <name evidence="1" type="ORF">DESUT3_11870</name>
</gene>
<organism evidence="1 2">
    <name type="scientific">Desulfuromonas versatilis</name>
    <dbReference type="NCBI Taxonomy" id="2802975"/>
    <lineage>
        <taxon>Bacteria</taxon>
        <taxon>Pseudomonadati</taxon>
        <taxon>Thermodesulfobacteriota</taxon>
        <taxon>Desulfuromonadia</taxon>
        <taxon>Desulfuromonadales</taxon>
        <taxon>Desulfuromonadaceae</taxon>
        <taxon>Desulfuromonas</taxon>
    </lineage>
</organism>
<dbReference type="InterPro" id="IPR011852">
    <property type="entry name" value="TRAP_TAXI"/>
</dbReference>
<dbReference type="Pfam" id="PF16868">
    <property type="entry name" value="NMT1_3"/>
    <property type="match status" value="1"/>
</dbReference>
<dbReference type="PANTHER" id="PTHR42941">
    <property type="entry name" value="SLL1037 PROTEIN"/>
    <property type="match status" value="1"/>
</dbReference>
<reference evidence="1 2" key="1">
    <citation type="journal article" date="2016" name="C (Basel)">
        <title>Selective Growth of and Electricity Production by Marine Exoelectrogenic Bacteria in Self-Aggregated Hydrogel of Microbially Reduced Graphene Oxide.</title>
        <authorList>
            <person name="Yoshida N."/>
            <person name="Goto Y."/>
            <person name="Miyata Y."/>
        </authorList>
    </citation>
    <scope>NUCLEOTIDE SEQUENCE [LARGE SCALE GENOMIC DNA]</scope>
    <source>
        <strain evidence="1 2">NIT-T3</strain>
    </source>
</reference>
<keyword evidence="2" id="KW-1185">Reference proteome</keyword>
<name>A0ABN6DVI1_9BACT</name>
<accession>A0ABN6DVI1</accession>
<evidence type="ECO:0000313" key="1">
    <source>
        <dbReference type="EMBL" id="BCR04118.1"/>
    </source>
</evidence>
<dbReference type="Gene3D" id="3.40.190.10">
    <property type="entry name" value="Periplasmic binding protein-like II"/>
    <property type="match status" value="2"/>
</dbReference>
<reference evidence="1 2" key="2">
    <citation type="journal article" date="2021" name="Int. J. Syst. Evol. Microbiol.">
        <title>Isolation and Polyphasic Characterization of Desulfuromonas versatilis sp. Nov., an Electrogenic Bacteria Capable of Versatile Metabolism Isolated from a Graphene Oxide-Reducing Enrichment Culture.</title>
        <authorList>
            <person name="Xie L."/>
            <person name="Yoshida N."/>
            <person name="Ishii S."/>
            <person name="Meng L."/>
        </authorList>
    </citation>
    <scope>NUCLEOTIDE SEQUENCE [LARGE SCALE GENOMIC DNA]</scope>
    <source>
        <strain evidence="1 2">NIT-T3</strain>
    </source>
</reference>
<proteinExistence type="predicted"/>
<dbReference type="RefSeq" id="WP_221251540.1">
    <property type="nucleotide sequence ID" value="NZ_AP024355.1"/>
</dbReference>
<dbReference type="PANTHER" id="PTHR42941:SF1">
    <property type="entry name" value="SLL1037 PROTEIN"/>
    <property type="match status" value="1"/>
</dbReference>
<dbReference type="Proteomes" id="UP001319827">
    <property type="component" value="Chromosome"/>
</dbReference>